<dbReference type="SUPFAM" id="SSF53474">
    <property type="entry name" value="alpha/beta-Hydrolases"/>
    <property type="match status" value="1"/>
</dbReference>
<dbReference type="InterPro" id="IPR029058">
    <property type="entry name" value="AB_hydrolase_fold"/>
</dbReference>
<evidence type="ECO:0000313" key="1">
    <source>
        <dbReference type="EMBL" id="KAF9886605.1"/>
    </source>
</evidence>
<organism evidence="1 2">
    <name type="scientific">Aspergillus nanangensis</name>
    <dbReference type="NCBI Taxonomy" id="2582783"/>
    <lineage>
        <taxon>Eukaryota</taxon>
        <taxon>Fungi</taxon>
        <taxon>Dikarya</taxon>
        <taxon>Ascomycota</taxon>
        <taxon>Pezizomycotina</taxon>
        <taxon>Eurotiomycetes</taxon>
        <taxon>Eurotiomycetidae</taxon>
        <taxon>Eurotiales</taxon>
        <taxon>Aspergillaceae</taxon>
        <taxon>Aspergillus</taxon>
        <taxon>Aspergillus subgen. Circumdati</taxon>
    </lineage>
</organism>
<reference evidence="1" key="1">
    <citation type="journal article" date="2019" name="Beilstein J. Org. Chem.">
        <title>Nanangenines: drimane sesquiterpenoids as the dominant metabolite cohort of a novel Australian fungus, Aspergillus nanangensis.</title>
        <authorList>
            <person name="Lacey H.J."/>
            <person name="Gilchrist C.L.M."/>
            <person name="Crombie A."/>
            <person name="Kalaitzis J.A."/>
            <person name="Vuong D."/>
            <person name="Rutledge P.J."/>
            <person name="Turner P."/>
            <person name="Pitt J.I."/>
            <person name="Lacey E."/>
            <person name="Chooi Y.H."/>
            <person name="Piggott A.M."/>
        </authorList>
    </citation>
    <scope>NUCLEOTIDE SEQUENCE</scope>
    <source>
        <strain evidence="1">MST-FP2251</strain>
    </source>
</reference>
<gene>
    <name evidence="1" type="ORF">FE257_011245</name>
</gene>
<keyword evidence="2" id="KW-1185">Reference proteome</keyword>
<proteinExistence type="predicted"/>
<comment type="caution">
    <text evidence="1">The sequence shown here is derived from an EMBL/GenBank/DDBJ whole genome shotgun (WGS) entry which is preliminary data.</text>
</comment>
<sequence length="290" mass="32688">MASTPKTDHPLAPFARLGPSIYLQEPQSPDDDKNAGNHPKTIILAFWMNAPARALAKYVVEYRRLAPSARIIFIRSSSHDFLLRFTRRQHQARLAPAIEAVRASITPEEPVFVHMFSNGGVFSTINLLEGYLNATGQRLRVSSLVFDSAPGFATVTAGVKAMAFVLPRARILHFLSKMFLWLLFAFGEFVRRIIRTPDAVSIAREAINDKRLVCGPEGGDSAPTRCYVYSDADELVLWEDVEKHASEAESKGWVVRREKFLGSPHVAHMKSDPERYWKIVTDHLEWPESE</sequence>
<dbReference type="PANTHER" id="PTHR12265">
    <property type="entry name" value="TRANSMEMBRANE PROTEIN 53"/>
    <property type="match status" value="1"/>
</dbReference>
<dbReference type="Proteomes" id="UP001194746">
    <property type="component" value="Unassembled WGS sequence"/>
</dbReference>
<protein>
    <recommendedName>
        <fullName evidence="3">Indole-diterpene biosynthesis protein PaxU</fullName>
    </recommendedName>
</protein>
<dbReference type="Gene3D" id="3.40.50.1820">
    <property type="entry name" value="alpha/beta hydrolase"/>
    <property type="match status" value="1"/>
</dbReference>
<dbReference type="AlphaFoldDB" id="A0AAD4CHJ7"/>
<reference evidence="1" key="2">
    <citation type="submission" date="2020-02" db="EMBL/GenBank/DDBJ databases">
        <authorList>
            <person name="Gilchrist C.L.M."/>
            <person name="Chooi Y.-H."/>
        </authorList>
    </citation>
    <scope>NUCLEOTIDE SEQUENCE</scope>
    <source>
        <strain evidence="1">MST-FP2251</strain>
    </source>
</reference>
<evidence type="ECO:0000313" key="2">
    <source>
        <dbReference type="Proteomes" id="UP001194746"/>
    </source>
</evidence>
<dbReference type="Pfam" id="PF05705">
    <property type="entry name" value="DUF829"/>
    <property type="match status" value="1"/>
</dbReference>
<name>A0AAD4CHJ7_ASPNN</name>
<dbReference type="EMBL" id="VCAU01000074">
    <property type="protein sequence ID" value="KAF9886605.1"/>
    <property type="molecule type" value="Genomic_DNA"/>
</dbReference>
<accession>A0AAD4CHJ7</accession>
<dbReference type="PANTHER" id="PTHR12265:SF36">
    <property type="entry name" value="P450, PUTATIVE (EUROFUNG)-RELATED"/>
    <property type="match status" value="1"/>
</dbReference>
<evidence type="ECO:0008006" key="3">
    <source>
        <dbReference type="Google" id="ProtNLM"/>
    </source>
</evidence>
<dbReference type="InterPro" id="IPR008547">
    <property type="entry name" value="DUF829_TMEM53"/>
</dbReference>